<accession>A0AA90ATY3</accession>
<evidence type="ECO:0000259" key="1">
    <source>
        <dbReference type="PROSITE" id="PS51186"/>
    </source>
</evidence>
<dbReference type="InterPro" id="IPR016181">
    <property type="entry name" value="Acyl_CoA_acyltransferase"/>
</dbReference>
<evidence type="ECO:0000313" key="2">
    <source>
        <dbReference type="EMBL" id="MBH1654060.1"/>
    </source>
</evidence>
<dbReference type="GO" id="GO:0008999">
    <property type="term" value="F:protein-N-terminal-alanine acetyltransferase activity"/>
    <property type="evidence" value="ECO:0007669"/>
    <property type="project" value="TreeGrafter"/>
</dbReference>
<dbReference type="EMBL" id="JADUNP010000051">
    <property type="protein sequence ID" value="MBH1654060.1"/>
    <property type="molecule type" value="Genomic_DNA"/>
</dbReference>
<sequence length="184" mass="20187">MQKLTLDDWTIDSPRLHLRPFTPGDADEAFVAITPELTRYMAFEPPPMTEACAAVWRTWLVTIADGTDITLVIRRRGDGVFLGLAGLHRAREAEPELGIWIAEVMHGHGYGREAVAAVWSAASGRLRCAAFRYPVAERNRSSRALAESLGGQAVAREQGVKYTAIVYRIPAAMHGVATDVAESR</sequence>
<dbReference type="InterPro" id="IPR051908">
    <property type="entry name" value="Ribosomal_N-acetyltransferase"/>
</dbReference>
<protein>
    <submittedName>
        <fullName evidence="2">GNAT family N-acetyltransferase</fullName>
    </submittedName>
</protein>
<dbReference type="SUPFAM" id="SSF55729">
    <property type="entry name" value="Acyl-CoA N-acyltransferases (Nat)"/>
    <property type="match status" value="1"/>
</dbReference>
<comment type="caution">
    <text evidence="2">The sequence shown here is derived from an EMBL/GenBank/DDBJ whole genome shotgun (WGS) entry which is preliminary data.</text>
</comment>
<name>A0AA90ATY3_STEMA</name>
<dbReference type="GO" id="GO:0005737">
    <property type="term" value="C:cytoplasm"/>
    <property type="evidence" value="ECO:0007669"/>
    <property type="project" value="TreeGrafter"/>
</dbReference>
<dbReference type="PANTHER" id="PTHR43441:SF10">
    <property type="entry name" value="ACETYLTRANSFERASE"/>
    <property type="match status" value="1"/>
</dbReference>
<gene>
    <name evidence="2" type="ORF">I5U67_18055</name>
</gene>
<dbReference type="Pfam" id="PF13302">
    <property type="entry name" value="Acetyltransf_3"/>
    <property type="match status" value="1"/>
</dbReference>
<dbReference type="InterPro" id="IPR000182">
    <property type="entry name" value="GNAT_dom"/>
</dbReference>
<dbReference type="AlphaFoldDB" id="A0AA90ATY3"/>
<feature type="domain" description="N-acetyltransferase" evidence="1">
    <location>
        <begin position="16"/>
        <end position="172"/>
    </location>
</feature>
<evidence type="ECO:0000313" key="3">
    <source>
        <dbReference type="Proteomes" id="UP000625930"/>
    </source>
</evidence>
<organism evidence="2 3">
    <name type="scientific">Stenotrophomonas maltophilia</name>
    <name type="common">Pseudomonas maltophilia</name>
    <name type="synonym">Xanthomonas maltophilia</name>
    <dbReference type="NCBI Taxonomy" id="40324"/>
    <lineage>
        <taxon>Bacteria</taxon>
        <taxon>Pseudomonadati</taxon>
        <taxon>Pseudomonadota</taxon>
        <taxon>Gammaproteobacteria</taxon>
        <taxon>Lysobacterales</taxon>
        <taxon>Lysobacteraceae</taxon>
        <taxon>Stenotrophomonas</taxon>
        <taxon>Stenotrophomonas maltophilia group</taxon>
    </lineage>
</organism>
<reference evidence="2" key="1">
    <citation type="submission" date="2020-11" db="EMBL/GenBank/DDBJ databases">
        <title>Enhanced detection system for hospital associated transmission using whole genome sequencing surveillance.</title>
        <authorList>
            <person name="Harrison L.H."/>
            <person name="Van Tyne D."/>
            <person name="Marsh J.W."/>
            <person name="Griffith M.P."/>
            <person name="Snyder D.J."/>
            <person name="Cooper V.S."/>
            <person name="Mustapha M."/>
        </authorList>
    </citation>
    <scope>NUCLEOTIDE SEQUENCE</scope>
    <source>
        <strain evidence="2">STEN00091</strain>
    </source>
</reference>
<dbReference type="Gene3D" id="3.40.630.30">
    <property type="match status" value="1"/>
</dbReference>
<proteinExistence type="predicted"/>
<dbReference type="PROSITE" id="PS51186">
    <property type="entry name" value="GNAT"/>
    <property type="match status" value="1"/>
</dbReference>
<dbReference type="PANTHER" id="PTHR43441">
    <property type="entry name" value="RIBOSOMAL-PROTEIN-SERINE ACETYLTRANSFERASE"/>
    <property type="match status" value="1"/>
</dbReference>
<dbReference type="GO" id="GO:1990189">
    <property type="term" value="F:protein N-terminal-serine acetyltransferase activity"/>
    <property type="evidence" value="ECO:0007669"/>
    <property type="project" value="TreeGrafter"/>
</dbReference>
<dbReference type="Proteomes" id="UP000625930">
    <property type="component" value="Unassembled WGS sequence"/>
</dbReference>